<evidence type="ECO:0000259" key="5">
    <source>
        <dbReference type="PROSITE" id="PS50931"/>
    </source>
</evidence>
<accession>A0A0D1A811</accession>
<dbReference type="InterPro" id="IPR050103">
    <property type="entry name" value="Class-III_PLP-dep_AT"/>
</dbReference>
<dbReference type="InterPro" id="IPR000847">
    <property type="entry name" value="LysR_HTH_N"/>
</dbReference>
<dbReference type="Pfam" id="PF00202">
    <property type="entry name" value="Aminotran_3"/>
    <property type="match status" value="1"/>
</dbReference>
<proteinExistence type="inferred from homology"/>
<evidence type="ECO:0000256" key="4">
    <source>
        <dbReference type="RuleBase" id="RU003560"/>
    </source>
</evidence>
<dbReference type="PROSITE" id="PS00600">
    <property type="entry name" value="AA_TRANSFER_CLASS_3"/>
    <property type="match status" value="1"/>
</dbReference>
<dbReference type="PIRSF" id="PIRSF000521">
    <property type="entry name" value="Transaminase_4ab_Lys_Orn"/>
    <property type="match status" value="1"/>
</dbReference>
<evidence type="ECO:0000313" key="7">
    <source>
        <dbReference type="Proteomes" id="UP000032279"/>
    </source>
</evidence>
<dbReference type="PANTHER" id="PTHR11986">
    <property type="entry name" value="AMINOTRANSFERASE CLASS III"/>
    <property type="match status" value="1"/>
</dbReference>
<organism evidence="6 7">
    <name type="scientific">Paucilactobacillus wasatchensis</name>
    <dbReference type="NCBI Taxonomy" id="1335616"/>
    <lineage>
        <taxon>Bacteria</taxon>
        <taxon>Bacillati</taxon>
        <taxon>Bacillota</taxon>
        <taxon>Bacilli</taxon>
        <taxon>Lactobacillales</taxon>
        <taxon>Lactobacillaceae</taxon>
        <taxon>Paucilactobacillus</taxon>
    </lineage>
</organism>
<reference evidence="6 7" key="1">
    <citation type="submission" date="2013-08" db="EMBL/GenBank/DDBJ databases">
        <title>Lactobacillus wasatchii sp. WDC04, a late gas producing bacteria isolated from aged chedder cheese.</title>
        <authorList>
            <person name="Oberg C.J."/>
            <person name="Culumber M."/>
            <person name="McMahon D.J."/>
            <person name="Broadbent J.R."/>
            <person name="Oberg T.S."/>
            <person name="Ortaki F."/>
        </authorList>
    </citation>
    <scope>NUCLEOTIDE SEQUENCE [LARGE SCALE GENOMIC DNA]</scope>
    <source>
        <strain evidence="6 7">WDC04</strain>
    </source>
</reference>
<dbReference type="InterPro" id="IPR049704">
    <property type="entry name" value="Aminotrans_3_PPA_site"/>
</dbReference>
<dbReference type="OrthoDB" id="9807885at2"/>
<evidence type="ECO:0000313" key="6">
    <source>
        <dbReference type="EMBL" id="KIS02901.1"/>
    </source>
</evidence>
<dbReference type="FunFam" id="3.40.640.10:FF:000004">
    <property type="entry name" value="Acetylornithine aminotransferase"/>
    <property type="match status" value="1"/>
</dbReference>
<dbReference type="RefSeq" id="WP_082040956.1">
    <property type="nucleotide sequence ID" value="NZ_AWTT01000041.1"/>
</dbReference>
<dbReference type="InterPro" id="IPR015424">
    <property type="entry name" value="PyrdxlP-dep_Trfase"/>
</dbReference>
<dbReference type="EMBL" id="AWTT01000041">
    <property type="protein sequence ID" value="KIS02901.1"/>
    <property type="molecule type" value="Genomic_DNA"/>
</dbReference>
<dbReference type="AlphaFoldDB" id="A0A0D1A811"/>
<dbReference type="SUPFAM" id="SSF53383">
    <property type="entry name" value="PLP-dependent transferases"/>
    <property type="match status" value="1"/>
</dbReference>
<gene>
    <name evidence="6" type="ORF">WDC_1517</name>
</gene>
<comment type="similarity">
    <text evidence="2 4">Belongs to the class-III pyridoxal-phosphate-dependent aminotransferase family.</text>
</comment>
<dbReference type="PATRIC" id="fig|1335616.4.peg.1521"/>
<dbReference type="InterPro" id="IPR015421">
    <property type="entry name" value="PyrdxlP-dep_Trfase_major"/>
</dbReference>
<comment type="caution">
    <text evidence="6">The sequence shown here is derived from an EMBL/GenBank/DDBJ whole genome shotgun (WGS) entry which is preliminary data.</text>
</comment>
<dbReference type="NCBIfam" id="NF006368">
    <property type="entry name" value="PRK08593.1"/>
    <property type="match status" value="1"/>
</dbReference>
<protein>
    <submittedName>
        <fullName evidence="6">Aminotransferase</fullName>
    </submittedName>
</protein>
<name>A0A0D1A811_9LACO</name>
<comment type="cofactor">
    <cofactor evidence="1">
        <name>pyridoxal 5'-phosphate</name>
        <dbReference type="ChEBI" id="CHEBI:597326"/>
    </cofactor>
</comment>
<dbReference type="Gene3D" id="3.40.640.10">
    <property type="entry name" value="Type I PLP-dependent aspartate aminotransferase-like (Major domain)"/>
    <property type="match status" value="1"/>
</dbReference>
<evidence type="ECO:0000256" key="3">
    <source>
        <dbReference type="ARBA" id="ARBA00022898"/>
    </source>
</evidence>
<dbReference type="STRING" id="1335616.WDC_1517"/>
<dbReference type="InterPro" id="IPR015422">
    <property type="entry name" value="PyrdxlP-dep_Trfase_small"/>
</dbReference>
<dbReference type="PROSITE" id="PS50931">
    <property type="entry name" value="HTH_LYSR"/>
    <property type="match status" value="1"/>
</dbReference>
<dbReference type="InterPro" id="IPR005814">
    <property type="entry name" value="Aminotrans_3"/>
</dbReference>
<keyword evidence="6" id="KW-0032">Aminotransferase</keyword>
<dbReference type="PANTHER" id="PTHR11986:SF58">
    <property type="entry name" value="LEUCINE_METHIONINE RACEMASE"/>
    <property type="match status" value="1"/>
</dbReference>
<feature type="domain" description="HTH lysR-type" evidence="5">
    <location>
        <begin position="1"/>
        <end position="22"/>
    </location>
</feature>
<keyword evidence="7" id="KW-1185">Reference proteome</keyword>
<dbReference type="CDD" id="cd00610">
    <property type="entry name" value="OAT_like"/>
    <property type="match status" value="1"/>
</dbReference>
<evidence type="ECO:0000256" key="1">
    <source>
        <dbReference type="ARBA" id="ARBA00001933"/>
    </source>
</evidence>
<dbReference type="Proteomes" id="UP000032279">
    <property type="component" value="Unassembled WGS sequence"/>
</dbReference>
<sequence length="467" mass="51311">MAWENELGDQLFHEHQQHLAPTGLIQYYNLVVDHAQGAEVFDVAGKRYIDLLGSAAAMNAGHSNPHVMQAMRKQIDQLVSYDAGYFPNPTTIKLVERLAAIAPGNAPKKVSLGTSGSDANDGIIKFARAATGRTYIVSFDGSYHGTTMGAISAGGCDPNMVRKIGPLVPNIVHVPYPDMYRCLPNETEHEIAMRYFDSFMLPFTTYLPAEEVACVLIEPIQGDAGMIKPPAEFVELVYQFCHANGILFAVDEINQGLGRAGKMWSSEYYDIEADLISVGKSLASGMPLSAIIGKADLMDQLGTSAHVFTTAGNPVCCAAALATLDVIQHEHLPEKSAADGEYAKQQFLRLQAKYNFIGDVRMYGLNGGIEIVKDRLTKERDRDGAAKIIFRAFQKGLILVKLAGNVLRFQPPLVITRVQLDEVFTILDSVFADFENGVIELPHELKKYELVKRAIKKIPVMGFFCHN</sequence>
<dbReference type="GO" id="GO:0030170">
    <property type="term" value="F:pyridoxal phosphate binding"/>
    <property type="evidence" value="ECO:0007669"/>
    <property type="project" value="InterPro"/>
</dbReference>
<dbReference type="Gene3D" id="3.90.1150.10">
    <property type="entry name" value="Aspartate Aminotransferase, domain 1"/>
    <property type="match status" value="1"/>
</dbReference>
<keyword evidence="6" id="KW-0808">Transferase</keyword>
<dbReference type="GO" id="GO:0008483">
    <property type="term" value="F:transaminase activity"/>
    <property type="evidence" value="ECO:0007669"/>
    <property type="project" value="UniProtKB-KW"/>
</dbReference>
<dbReference type="GO" id="GO:0003700">
    <property type="term" value="F:DNA-binding transcription factor activity"/>
    <property type="evidence" value="ECO:0007669"/>
    <property type="project" value="InterPro"/>
</dbReference>
<keyword evidence="3 4" id="KW-0663">Pyridoxal phosphate</keyword>
<dbReference type="GO" id="GO:0042802">
    <property type="term" value="F:identical protein binding"/>
    <property type="evidence" value="ECO:0007669"/>
    <property type="project" value="TreeGrafter"/>
</dbReference>
<evidence type="ECO:0000256" key="2">
    <source>
        <dbReference type="ARBA" id="ARBA00008954"/>
    </source>
</evidence>